<feature type="binding site" evidence="6">
    <location>
        <begin position="78"/>
        <end position="80"/>
    </location>
    <ligand>
        <name>substrate</name>
    </ligand>
</feature>
<evidence type="ECO:0000256" key="5">
    <source>
        <dbReference type="ARBA" id="ARBA00023239"/>
    </source>
</evidence>
<evidence type="ECO:0000313" key="9">
    <source>
        <dbReference type="Proteomes" id="UP001519654"/>
    </source>
</evidence>
<dbReference type="EC" id="4.6.1.17" evidence="3 6"/>
<gene>
    <name evidence="6 8" type="primary">moaC</name>
    <name evidence="8" type="ORF">KOI35_08485</name>
</gene>
<dbReference type="GO" id="GO:0061799">
    <property type="term" value="F:cyclic pyranopterin monophosphate synthase activity"/>
    <property type="evidence" value="ECO:0007669"/>
    <property type="project" value="UniProtKB-EC"/>
</dbReference>
<keyword evidence="9" id="KW-1185">Reference proteome</keyword>
<organism evidence="8 9">
    <name type="scientific">Paractinoplanes bogorensis</name>
    <dbReference type="NCBI Taxonomy" id="1610840"/>
    <lineage>
        <taxon>Bacteria</taxon>
        <taxon>Bacillati</taxon>
        <taxon>Actinomycetota</taxon>
        <taxon>Actinomycetes</taxon>
        <taxon>Micromonosporales</taxon>
        <taxon>Micromonosporaceae</taxon>
        <taxon>Paractinoplanes</taxon>
    </lineage>
</organism>
<comment type="subunit">
    <text evidence="6">Homohexamer; trimer of dimers.</text>
</comment>
<evidence type="ECO:0000256" key="3">
    <source>
        <dbReference type="ARBA" id="ARBA00012575"/>
    </source>
</evidence>
<dbReference type="InterPro" id="IPR036522">
    <property type="entry name" value="MoaC_sf"/>
</dbReference>
<dbReference type="NCBIfam" id="NF006870">
    <property type="entry name" value="PRK09364.1"/>
    <property type="match status" value="1"/>
</dbReference>
<dbReference type="EMBL" id="JAHKKG010000002">
    <property type="protein sequence ID" value="MBU2663540.1"/>
    <property type="molecule type" value="Genomic_DNA"/>
</dbReference>
<reference evidence="8 9" key="1">
    <citation type="submission" date="2021-06" db="EMBL/GenBank/DDBJ databases">
        <title>Actinoplanes lichenicola sp. nov., and Actinoplanes ovalisporus sp. nov., isolated from lichen in Thailand.</title>
        <authorList>
            <person name="Saeng-In P."/>
            <person name="Kanchanasin P."/>
            <person name="Yuki M."/>
            <person name="Kudo T."/>
            <person name="Ohkuma M."/>
            <person name="Phongsopitanun W."/>
            <person name="Tanasupawat S."/>
        </authorList>
    </citation>
    <scope>NUCLEOTIDE SEQUENCE [LARGE SCALE GENOMIC DNA]</scope>
    <source>
        <strain evidence="8 9">NBRC 110975</strain>
    </source>
</reference>
<dbReference type="InterPro" id="IPR002820">
    <property type="entry name" value="Mopterin_CF_biosynth-C_dom"/>
</dbReference>
<evidence type="ECO:0000313" key="8">
    <source>
        <dbReference type="EMBL" id="MBU2663540.1"/>
    </source>
</evidence>
<evidence type="ECO:0000256" key="1">
    <source>
        <dbReference type="ARBA" id="ARBA00001637"/>
    </source>
</evidence>
<comment type="pathway">
    <text evidence="2 6">Cofactor biosynthesis; molybdopterin biosynthesis.</text>
</comment>
<dbReference type="NCBIfam" id="TIGR00581">
    <property type="entry name" value="moaC"/>
    <property type="match status" value="1"/>
</dbReference>
<sequence length="163" mass="17054">MPDQSPLTHVDEAGAARMVDVSAKAVTARRAVAAGRVVTTTTVIALLRGDELPKGDALAVARLAGIMGAKRTPDLIPLCHPIGLHGVVVDLELTETTVEITATTRTADRTGVEMEALTAVATAGLTMIDMIKAVDPAASIEAVRVLRKEGGKTGDWVRPEDRP</sequence>
<dbReference type="PANTHER" id="PTHR22960">
    <property type="entry name" value="MOLYBDOPTERIN COFACTOR SYNTHESIS PROTEIN A"/>
    <property type="match status" value="1"/>
</dbReference>
<feature type="domain" description="Molybdopterin cofactor biosynthesis C (MoaC)" evidence="7">
    <location>
        <begin position="18"/>
        <end position="151"/>
    </location>
</feature>
<dbReference type="Proteomes" id="UP001519654">
    <property type="component" value="Unassembled WGS sequence"/>
</dbReference>
<dbReference type="InterPro" id="IPR050105">
    <property type="entry name" value="MoCo_biosynth_MoaA/MoaC"/>
</dbReference>
<dbReference type="RefSeq" id="WP_215785456.1">
    <property type="nucleotide sequence ID" value="NZ_JAHKKG010000002.1"/>
</dbReference>
<keyword evidence="5 6" id="KW-0456">Lyase</keyword>
<evidence type="ECO:0000259" key="7">
    <source>
        <dbReference type="Pfam" id="PF01967"/>
    </source>
</evidence>
<feature type="active site" evidence="6">
    <location>
        <position position="129"/>
    </location>
</feature>
<proteinExistence type="inferred from homology"/>
<dbReference type="HAMAP" id="MF_01224_B">
    <property type="entry name" value="MoaC_B"/>
    <property type="match status" value="1"/>
</dbReference>
<comment type="catalytic activity">
    <reaction evidence="1 6">
        <text>(8S)-3',8-cyclo-7,8-dihydroguanosine 5'-triphosphate = cyclic pyranopterin phosphate + diphosphate</text>
        <dbReference type="Rhea" id="RHEA:49580"/>
        <dbReference type="ChEBI" id="CHEBI:33019"/>
        <dbReference type="ChEBI" id="CHEBI:59648"/>
        <dbReference type="ChEBI" id="CHEBI:131766"/>
        <dbReference type="EC" id="4.6.1.17"/>
    </reaction>
</comment>
<accession>A0ABS5YNH7</accession>
<comment type="function">
    <text evidence="6">Catalyzes the conversion of (8S)-3',8-cyclo-7,8-dihydroguanosine 5'-triphosphate to cyclic pyranopterin monophosphate (cPMP).</text>
</comment>
<dbReference type="Gene3D" id="3.30.70.640">
    <property type="entry name" value="Molybdopterin cofactor biosynthesis C (MoaC) domain"/>
    <property type="match status" value="1"/>
</dbReference>
<dbReference type="PANTHER" id="PTHR22960:SF29">
    <property type="entry name" value="CYCLIC PYRANOPTERIN MONOPHOSPHATE SYNTHASE"/>
    <property type="match status" value="1"/>
</dbReference>
<evidence type="ECO:0000256" key="4">
    <source>
        <dbReference type="ARBA" id="ARBA00023150"/>
    </source>
</evidence>
<dbReference type="InterPro" id="IPR047594">
    <property type="entry name" value="MoaC_bact/euk"/>
</dbReference>
<evidence type="ECO:0000256" key="2">
    <source>
        <dbReference type="ARBA" id="ARBA00005046"/>
    </source>
</evidence>
<comment type="similarity">
    <text evidence="6">Belongs to the MoaC family.</text>
</comment>
<protein>
    <recommendedName>
        <fullName evidence="3 6">Cyclic pyranopterin monophosphate synthase</fullName>
        <ecNumber evidence="3 6">4.6.1.17</ecNumber>
    </recommendedName>
    <alternativeName>
        <fullName evidence="6">Molybdenum cofactor biosynthesis protein C</fullName>
    </alternativeName>
</protein>
<dbReference type="SUPFAM" id="SSF55040">
    <property type="entry name" value="Molybdenum cofactor biosynthesis protein C, MoaC"/>
    <property type="match status" value="1"/>
</dbReference>
<dbReference type="Pfam" id="PF01967">
    <property type="entry name" value="MoaC"/>
    <property type="match status" value="1"/>
</dbReference>
<keyword evidence="4 6" id="KW-0501">Molybdenum cofactor biosynthesis</keyword>
<evidence type="ECO:0000256" key="6">
    <source>
        <dbReference type="HAMAP-Rule" id="MF_01224"/>
    </source>
</evidence>
<comment type="caution">
    <text evidence="8">The sequence shown here is derived from an EMBL/GenBank/DDBJ whole genome shotgun (WGS) entry which is preliminary data.</text>
</comment>
<feature type="binding site" evidence="6">
    <location>
        <begin position="114"/>
        <end position="115"/>
    </location>
    <ligand>
        <name>substrate</name>
    </ligand>
</feature>
<dbReference type="InterPro" id="IPR023045">
    <property type="entry name" value="MoaC"/>
</dbReference>
<name>A0ABS5YNH7_9ACTN</name>